<dbReference type="InterPro" id="IPR036389">
    <property type="entry name" value="RNase_III_sf"/>
</dbReference>
<dbReference type="NCBIfam" id="TIGR02191">
    <property type="entry name" value="RNaseIII"/>
    <property type="match status" value="1"/>
</dbReference>
<feature type="domain" description="DRBM" evidence="13">
    <location>
        <begin position="202"/>
        <end position="272"/>
    </location>
</feature>
<evidence type="ECO:0000313" key="16">
    <source>
        <dbReference type="Proteomes" id="UP001634747"/>
    </source>
</evidence>
<evidence type="ECO:0000256" key="8">
    <source>
        <dbReference type="ARBA" id="ARBA00022842"/>
    </source>
</evidence>
<comment type="function">
    <text evidence="10 11">Digests double-stranded RNA. Involved in the processing of primary rRNA transcript to yield the immediate precursors to the large and small rRNAs (23S and 16S). Processes some mRNAs, and tRNAs when they are encoded in the rRNA operon. Processes pre-crRNA and tracrRNA of type II CRISPR loci if present in the organism.</text>
</comment>
<comment type="subunit">
    <text evidence="11">Homodimer.</text>
</comment>
<feature type="binding site" evidence="11">
    <location>
        <position position="150"/>
    </location>
    <ligand>
        <name>Mg(2+)</name>
        <dbReference type="ChEBI" id="CHEBI:18420"/>
    </ligand>
</feature>
<dbReference type="Gene3D" id="3.30.160.20">
    <property type="match status" value="1"/>
</dbReference>
<keyword evidence="3 11" id="KW-0507">mRNA processing</keyword>
<dbReference type="Pfam" id="PF14622">
    <property type="entry name" value="Ribonucleas_3_3"/>
    <property type="match status" value="1"/>
</dbReference>
<name>A0ABW9KMJ2_9BACT</name>
<keyword evidence="9 11" id="KW-0694">RNA-binding</keyword>
<feature type="active site" evidence="11">
    <location>
        <position position="153"/>
    </location>
</feature>
<keyword evidence="5 11" id="KW-0479">Metal-binding</keyword>
<sequence>MAKRKADKPGVPTDSGVPAKGADRRAPAPSSPVPTPLEDRLQYHFRDKALLELALTHRSVAEEQGRNETDADNEQLEFLGDSILDLHVTELLLERFGHRREGDLTRMRAMLVSREALSQVGVRLQLGEALRLGADLEATGGRQKTSLLANAVEAVLAAIYRDAAPDGHLAVAPLIRREIFEPHLPDLLRIAEDGANFGIMGDWKSALQELLQARGVGVPTYRNAAELGETQADRRFVEEVLLGEQVLGRGEARNRKAAQKAAAAEAFRLLQAEPLTLAAAADSATGREQAQ</sequence>
<comment type="similarity">
    <text evidence="2">Belongs to the ribonuclease III family.</text>
</comment>
<dbReference type="GO" id="GO:0004525">
    <property type="term" value="F:ribonuclease III activity"/>
    <property type="evidence" value="ECO:0007669"/>
    <property type="project" value="UniProtKB-EC"/>
</dbReference>
<feature type="domain" description="RNase III" evidence="14">
    <location>
        <begin position="34"/>
        <end position="164"/>
    </location>
</feature>
<keyword evidence="6 11" id="KW-0255">Endonuclease</keyword>
<keyword evidence="4 11" id="KW-0540">Nuclease</keyword>
<evidence type="ECO:0000256" key="12">
    <source>
        <dbReference type="SAM" id="MobiDB-lite"/>
    </source>
</evidence>
<dbReference type="PANTHER" id="PTHR14950">
    <property type="entry name" value="DICER-RELATED"/>
    <property type="match status" value="1"/>
</dbReference>
<evidence type="ECO:0000259" key="14">
    <source>
        <dbReference type="PROSITE" id="PS50142"/>
    </source>
</evidence>
<comment type="caution">
    <text evidence="15">The sequence shown here is derived from an EMBL/GenBank/DDBJ whole genome shotgun (WGS) entry which is preliminary data.</text>
</comment>
<dbReference type="EMBL" id="JBJYXY010000001">
    <property type="protein sequence ID" value="MFN2977014.1"/>
    <property type="molecule type" value="Genomic_DNA"/>
</dbReference>
<gene>
    <name evidence="11 15" type="primary">rnc</name>
    <name evidence="15" type="ORF">ACK2TP_14680</name>
</gene>
<evidence type="ECO:0000256" key="4">
    <source>
        <dbReference type="ARBA" id="ARBA00022722"/>
    </source>
</evidence>
<dbReference type="Gene3D" id="1.10.1520.10">
    <property type="entry name" value="Ribonuclease III domain"/>
    <property type="match status" value="1"/>
</dbReference>
<dbReference type="SUPFAM" id="SSF54768">
    <property type="entry name" value="dsRNA-binding domain-like"/>
    <property type="match status" value="1"/>
</dbReference>
<feature type="binding site" evidence="11">
    <location>
        <position position="153"/>
    </location>
    <ligand>
        <name>Mg(2+)</name>
        <dbReference type="ChEBI" id="CHEBI:18420"/>
    </ligand>
</feature>
<keyword evidence="7 11" id="KW-0378">Hydrolase</keyword>
<comment type="catalytic activity">
    <reaction evidence="1 11">
        <text>Endonucleolytic cleavage to 5'-phosphomonoester.</text>
        <dbReference type="EC" id="3.1.26.3"/>
    </reaction>
</comment>
<dbReference type="CDD" id="cd00593">
    <property type="entry name" value="RIBOc"/>
    <property type="match status" value="1"/>
</dbReference>
<evidence type="ECO:0000256" key="11">
    <source>
        <dbReference type="HAMAP-Rule" id="MF_00104"/>
    </source>
</evidence>
<dbReference type="PROSITE" id="PS00517">
    <property type="entry name" value="RNASE_3_1"/>
    <property type="match status" value="1"/>
</dbReference>
<dbReference type="Proteomes" id="UP001634747">
    <property type="component" value="Unassembled WGS sequence"/>
</dbReference>
<dbReference type="SMART" id="SM00358">
    <property type="entry name" value="DSRM"/>
    <property type="match status" value="1"/>
</dbReference>
<dbReference type="SUPFAM" id="SSF69065">
    <property type="entry name" value="RNase III domain-like"/>
    <property type="match status" value="1"/>
</dbReference>
<evidence type="ECO:0000256" key="7">
    <source>
        <dbReference type="ARBA" id="ARBA00022801"/>
    </source>
</evidence>
<evidence type="ECO:0000256" key="9">
    <source>
        <dbReference type="ARBA" id="ARBA00022884"/>
    </source>
</evidence>
<evidence type="ECO:0000256" key="3">
    <source>
        <dbReference type="ARBA" id="ARBA00022664"/>
    </source>
</evidence>
<keyword evidence="8 11" id="KW-0460">Magnesium</keyword>
<keyword evidence="11" id="KW-0819">tRNA processing</keyword>
<dbReference type="PANTHER" id="PTHR14950:SF37">
    <property type="entry name" value="ENDORIBONUCLEASE DICER"/>
    <property type="match status" value="1"/>
</dbReference>
<evidence type="ECO:0000256" key="6">
    <source>
        <dbReference type="ARBA" id="ARBA00022759"/>
    </source>
</evidence>
<dbReference type="EC" id="3.1.26.3" evidence="11"/>
<dbReference type="PROSITE" id="PS50142">
    <property type="entry name" value="RNASE_3_2"/>
    <property type="match status" value="1"/>
</dbReference>
<protein>
    <recommendedName>
        <fullName evidence="11">Ribonuclease 3</fullName>
        <ecNumber evidence="11">3.1.26.3</ecNumber>
    </recommendedName>
    <alternativeName>
        <fullName evidence="11">Ribonuclease III</fullName>
        <shortName evidence="11">RNase III</shortName>
    </alternativeName>
</protein>
<reference evidence="15 16" key="1">
    <citation type="submission" date="2024-12" db="EMBL/GenBank/DDBJ databases">
        <authorList>
            <person name="Lee Y."/>
        </authorList>
    </citation>
    <scope>NUCLEOTIDE SEQUENCE [LARGE SCALE GENOMIC DNA]</scope>
    <source>
        <strain evidence="15 16">03SUJ4</strain>
    </source>
</reference>
<dbReference type="InterPro" id="IPR011907">
    <property type="entry name" value="RNase_III"/>
</dbReference>
<proteinExistence type="inferred from homology"/>
<evidence type="ECO:0000313" key="15">
    <source>
        <dbReference type="EMBL" id="MFN2977014.1"/>
    </source>
</evidence>
<evidence type="ECO:0000256" key="10">
    <source>
        <dbReference type="ARBA" id="ARBA00049596"/>
    </source>
</evidence>
<evidence type="ECO:0000256" key="1">
    <source>
        <dbReference type="ARBA" id="ARBA00000109"/>
    </source>
</evidence>
<keyword evidence="11" id="KW-0698">rRNA processing</keyword>
<dbReference type="InterPro" id="IPR000999">
    <property type="entry name" value="RNase_III_dom"/>
</dbReference>
<evidence type="ECO:0000256" key="2">
    <source>
        <dbReference type="ARBA" id="ARBA00010183"/>
    </source>
</evidence>
<feature type="binding site" evidence="11">
    <location>
        <position position="77"/>
    </location>
    <ligand>
        <name>Mg(2+)</name>
        <dbReference type="ChEBI" id="CHEBI:18420"/>
    </ligand>
</feature>
<comment type="subcellular location">
    <subcellularLocation>
        <location evidence="11">Cytoplasm</location>
    </subcellularLocation>
</comment>
<feature type="active site" evidence="11">
    <location>
        <position position="81"/>
    </location>
</feature>
<dbReference type="HAMAP" id="MF_00104">
    <property type="entry name" value="RNase_III"/>
    <property type="match status" value="1"/>
</dbReference>
<dbReference type="PROSITE" id="PS50137">
    <property type="entry name" value="DS_RBD"/>
    <property type="match status" value="1"/>
</dbReference>
<evidence type="ECO:0000259" key="13">
    <source>
        <dbReference type="PROSITE" id="PS50137"/>
    </source>
</evidence>
<dbReference type="RefSeq" id="WP_263414809.1">
    <property type="nucleotide sequence ID" value="NZ_BAABBH010000001.1"/>
</dbReference>
<dbReference type="SMART" id="SM00535">
    <property type="entry name" value="RIBOc"/>
    <property type="match status" value="1"/>
</dbReference>
<feature type="region of interest" description="Disordered" evidence="12">
    <location>
        <begin position="1"/>
        <end position="39"/>
    </location>
</feature>
<comment type="cofactor">
    <cofactor evidence="11">
        <name>Mg(2+)</name>
        <dbReference type="ChEBI" id="CHEBI:18420"/>
    </cofactor>
</comment>
<dbReference type="InterPro" id="IPR014720">
    <property type="entry name" value="dsRBD_dom"/>
</dbReference>
<evidence type="ECO:0000256" key="5">
    <source>
        <dbReference type="ARBA" id="ARBA00022723"/>
    </source>
</evidence>
<keyword evidence="11" id="KW-0963">Cytoplasm</keyword>
<keyword evidence="11" id="KW-0699">rRNA-binding</keyword>
<dbReference type="Pfam" id="PF00035">
    <property type="entry name" value="dsrm"/>
    <property type="match status" value="1"/>
</dbReference>
<organism evidence="15 16">
    <name type="scientific">Terriglobus aquaticus</name>
    <dbReference type="NCBI Taxonomy" id="940139"/>
    <lineage>
        <taxon>Bacteria</taxon>
        <taxon>Pseudomonadati</taxon>
        <taxon>Acidobacteriota</taxon>
        <taxon>Terriglobia</taxon>
        <taxon>Terriglobales</taxon>
        <taxon>Acidobacteriaceae</taxon>
        <taxon>Terriglobus</taxon>
    </lineage>
</organism>
<accession>A0ABW9KMJ2</accession>
<keyword evidence="16" id="KW-1185">Reference proteome</keyword>